<keyword evidence="10" id="KW-0406">Ion transport</keyword>
<evidence type="ECO:0000256" key="7">
    <source>
        <dbReference type="ARBA" id="ARBA00035120"/>
    </source>
</evidence>
<dbReference type="GO" id="GO:0062054">
    <property type="term" value="F:fluoride channel activity"/>
    <property type="evidence" value="ECO:0007669"/>
    <property type="project" value="UniProtKB-UniRule"/>
</dbReference>
<comment type="activity regulation">
    <text evidence="10">Na(+) is not transported, but it plays an essential structural role and its presence is essential for fluoride channel function.</text>
</comment>
<dbReference type="OrthoDB" id="9815830at2"/>
<evidence type="ECO:0000256" key="3">
    <source>
        <dbReference type="ARBA" id="ARBA00022692"/>
    </source>
</evidence>
<evidence type="ECO:0000256" key="4">
    <source>
        <dbReference type="ARBA" id="ARBA00022989"/>
    </source>
</evidence>
<dbReference type="HAMAP" id="MF_00454">
    <property type="entry name" value="FluC"/>
    <property type="match status" value="1"/>
</dbReference>
<feature type="binding site" evidence="10">
    <location>
        <position position="79"/>
    </location>
    <ligand>
        <name>Na(+)</name>
        <dbReference type="ChEBI" id="CHEBI:29101"/>
        <note>structural</note>
    </ligand>
</feature>
<evidence type="ECO:0000256" key="9">
    <source>
        <dbReference type="ARBA" id="ARBA00049940"/>
    </source>
</evidence>
<keyword evidence="4 10" id="KW-1133">Transmembrane helix</keyword>
<keyword evidence="6 10" id="KW-0407">Ion channel</keyword>
<keyword evidence="10" id="KW-0479">Metal-binding</keyword>
<dbReference type="NCBIfam" id="TIGR00494">
    <property type="entry name" value="crcB"/>
    <property type="match status" value="1"/>
</dbReference>
<protein>
    <recommendedName>
        <fullName evidence="10">Fluoride-specific ion channel FluC</fullName>
    </recommendedName>
</protein>
<sequence>MSSYFYVFLGGGLGAFARYLLSLVNLSKLSLGTFPINTFITNIVGSFVIGLISAINLKNSSLSPQMVLFLKTGICGGFTTFSTFSLETFSLLEKGNYSTALIYMLLSSIFGILSVTLGYYLVR</sequence>
<dbReference type="AlphaFoldDB" id="A0A552VDT6"/>
<keyword evidence="10" id="KW-0915">Sodium</keyword>
<keyword evidence="5 10" id="KW-0472">Membrane</keyword>
<dbReference type="InterPro" id="IPR003691">
    <property type="entry name" value="FluC"/>
</dbReference>
<evidence type="ECO:0000256" key="10">
    <source>
        <dbReference type="HAMAP-Rule" id="MF_00454"/>
    </source>
</evidence>
<evidence type="ECO:0000313" key="11">
    <source>
        <dbReference type="EMBL" id="TRW28579.1"/>
    </source>
</evidence>
<dbReference type="GO" id="GO:0046872">
    <property type="term" value="F:metal ion binding"/>
    <property type="evidence" value="ECO:0007669"/>
    <property type="project" value="UniProtKB-KW"/>
</dbReference>
<evidence type="ECO:0000256" key="1">
    <source>
        <dbReference type="ARBA" id="ARBA00004651"/>
    </source>
</evidence>
<dbReference type="RefSeq" id="WP_144015310.1">
    <property type="nucleotide sequence ID" value="NZ_VJXW01000001.1"/>
</dbReference>
<organism evidence="11 12">
    <name type="scientific">Criibacterium bergeronii</name>
    <dbReference type="NCBI Taxonomy" id="1871336"/>
    <lineage>
        <taxon>Bacteria</taxon>
        <taxon>Bacillati</taxon>
        <taxon>Bacillota</taxon>
        <taxon>Clostridia</taxon>
        <taxon>Peptostreptococcales</taxon>
        <taxon>Filifactoraceae</taxon>
        <taxon>Criibacterium</taxon>
    </lineage>
</organism>
<evidence type="ECO:0000256" key="5">
    <source>
        <dbReference type="ARBA" id="ARBA00023136"/>
    </source>
</evidence>
<evidence type="ECO:0000256" key="2">
    <source>
        <dbReference type="ARBA" id="ARBA00022475"/>
    </source>
</evidence>
<dbReference type="PANTHER" id="PTHR28259:SF1">
    <property type="entry name" value="FLUORIDE EXPORT PROTEIN 1-RELATED"/>
    <property type="match status" value="1"/>
</dbReference>
<gene>
    <name evidence="10 11" type="primary">crcB</name>
    <name evidence="10" type="synonym">fluC</name>
    <name evidence="11" type="ORF">FL857_00395</name>
</gene>
<name>A0A552VDT6_9FIRM</name>
<evidence type="ECO:0000256" key="6">
    <source>
        <dbReference type="ARBA" id="ARBA00023303"/>
    </source>
</evidence>
<comment type="function">
    <text evidence="9 10">Fluoride-specific ion channel. Important for reducing fluoride concentration in the cell, thus reducing its toxicity.</text>
</comment>
<comment type="catalytic activity">
    <reaction evidence="8">
        <text>fluoride(in) = fluoride(out)</text>
        <dbReference type="Rhea" id="RHEA:76159"/>
        <dbReference type="ChEBI" id="CHEBI:17051"/>
    </reaction>
    <physiologicalReaction direction="left-to-right" evidence="8">
        <dbReference type="Rhea" id="RHEA:76160"/>
    </physiologicalReaction>
</comment>
<dbReference type="GO" id="GO:0005886">
    <property type="term" value="C:plasma membrane"/>
    <property type="evidence" value="ECO:0007669"/>
    <property type="project" value="UniProtKB-SubCell"/>
</dbReference>
<feature type="transmembrane region" description="Helical" evidence="10">
    <location>
        <begin position="67"/>
        <end position="89"/>
    </location>
</feature>
<evidence type="ECO:0000313" key="12">
    <source>
        <dbReference type="Proteomes" id="UP000319424"/>
    </source>
</evidence>
<accession>A0A552VDT6</accession>
<comment type="caution">
    <text evidence="11">The sequence shown here is derived from an EMBL/GenBank/DDBJ whole genome shotgun (WGS) entry which is preliminary data.</text>
</comment>
<feature type="binding site" evidence="10">
    <location>
        <position position="76"/>
    </location>
    <ligand>
        <name>Na(+)</name>
        <dbReference type="ChEBI" id="CHEBI:29101"/>
        <note>structural</note>
    </ligand>
</feature>
<reference evidence="11 12" key="1">
    <citation type="submission" date="2019-07" db="EMBL/GenBank/DDBJ databases">
        <title>Criibacterium bergeronii gen. nov., sp. nov. isolated from human clinical samples.</title>
        <authorList>
            <person name="Maheux A.F."/>
            <person name="Boudreau D.K."/>
            <person name="Berube E."/>
            <person name="Brodeur S."/>
            <person name="Bernard K.A."/>
            <person name="Abed J.Y."/>
            <person name="Ducrey E."/>
            <person name="Guay E.F."/>
            <person name="Raymond F."/>
            <person name="Corbeil J."/>
            <person name="Domingo M.-C."/>
            <person name="Roy P.H."/>
            <person name="Boissinot M."/>
            <person name="Tocheva E.I."/>
            <person name="Omar R.F."/>
        </authorList>
    </citation>
    <scope>NUCLEOTIDE SEQUENCE [LARGE SCALE GENOMIC DNA]</scope>
    <source>
        <strain evidence="11 12">CCRI-24246</strain>
    </source>
</reference>
<dbReference type="GO" id="GO:0140114">
    <property type="term" value="P:cellular detoxification of fluoride"/>
    <property type="evidence" value="ECO:0007669"/>
    <property type="project" value="UniProtKB-UniRule"/>
</dbReference>
<comment type="subcellular location">
    <subcellularLocation>
        <location evidence="1 10">Cell membrane</location>
        <topology evidence="1 10">Multi-pass membrane protein</topology>
    </subcellularLocation>
</comment>
<keyword evidence="10" id="KW-0813">Transport</keyword>
<feature type="transmembrane region" description="Helical" evidence="10">
    <location>
        <begin position="101"/>
        <end position="122"/>
    </location>
</feature>
<comment type="similarity">
    <text evidence="7 10">Belongs to the fluoride channel Fluc/FEX (TC 1.A.43) family.</text>
</comment>
<evidence type="ECO:0000256" key="8">
    <source>
        <dbReference type="ARBA" id="ARBA00035585"/>
    </source>
</evidence>
<dbReference type="Pfam" id="PF02537">
    <property type="entry name" value="CRCB"/>
    <property type="match status" value="1"/>
</dbReference>
<feature type="transmembrane region" description="Helical" evidence="10">
    <location>
        <begin position="36"/>
        <end position="55"/>
    </location>
</feature>
<keyword evidence="2 10" id="KW-1003">Cell membrane</keyword>
<dbReference type="PANTHER" id="PTHR28259">
    <property type="entry name" value="FLUORIDE EXPORT PROTEIN 1-RELATED"/>
    <property type="match status" value="1"/>
</dbReference>
<keyword evidence="3 10" id="KW-0812">Transmembrane</keyword>
<dbReference type="Proteomes" id="UP000319424">
    <property type="component" value="Unassembled WGS sequence"/>
</dbReference>
<feature type="transmembrane region" description="Helical" evidence="10">
    <location>
        <begin position="6"/>
        <end position="24"/>
    </location>
</feature>
<dbReference type="EMBL" id="VJXW01000001">
    <property type="protein sequence ID" value="TRW28579.1"/>
    <property type="molecule type" value="Genomic_DNA"/>
</dbReference>
<proteinExistence type="inferred from homology"/>